<reference evidence="2" key="1">
    <citation type="submission" date="2021-06" db="EMBL/GenBank/DDBJ databases">
        <authorList>
            <person name="Criscuolo A."/>
        </authorList>
    </citation>
    <scope>NUCLEOTIDE SEQUENCE</scope>
    <source>
        <strain evidence="2">CIP111600</strain>
    </source>
</reference>
<dbReference type="Proteomes" id="UP000693672">
    <property type="component" value="Unassembled WGS sequence"/>
</dbReference>
<dbReference type="Pfam" id="PF05175">
    <property type="entry name" value="MTS"/>
    <property type="match status" value="1"/>
</dbReference>
<keyword evidence="3" id="KW-1185">Reference proteome</keyword>
<keyword evidence="2" id="KW-0808">Transferase</keyword>
<accession>A0A916KAV3</accession>
<dbReference type="PANTHER" id="PTHR47739">
    <property type="entry name" value="TRNA1(VAL) (ADENINE(37)-N6)-METHYLTRANSFERASE"/>
    <property type="match status" value="1"/>
</dbReference>
<evidence type="ECO:0000313" key="2">
    <source>
        <dbReference type="EMBL" id="CAG7652002.1"/>
    </source>
</evidence>
<name>A0A916KAV3_9BACL</name>
<dbReference type="GO" id="GO:0032259">
    <property type="term" value="P:methylation"/>
    <property type="evidence" value="ECO:0007669"/>
    <property type="project" value="UniProtKB-KW"/>
</dbReference>
<dbReference type="EMBL" id="CAJVAS010000066">
    <property type="protein sequence ID" value="CAG7652002.1"/>
    <property type="molecule type" value="Genomic_DNA"/>
</dbReference>
<dbReference type="RefSeq" id="WP_218096097.1">
    <property type="nucleotide sequence ID" value="NZ_CAJVAS010000066.1"/>
</dbReference>
<dbReference type="EC" id="2.1.1.223" evidence="2"/>
<evidence type="ECO:0000259" key="1">
    <source>
        <dbReference type="Pfam" id="PF05175"/>
    </source>
</evidence>
<dbReference type="InterPro" id="IPR007848">
    <property type="entry name" value="Small_mtfrase_dom"/>
</dbReference>
<organism evidence="2 3">
    <name type="scientific">Paenibacillus solanacearum</name>
    <dbReference type="NCBI Taxonomy" id="2048548"/>
    <lineage>
        <taxon>Bacteria</taxon>
        <taxon>Bacillati</taxon>
        <taxon>Bacillota</taxon>
        <taxon>Bacilli</taxon>
        <taxon>Bacillales</taxon>
        <taxon>Paenibacillaceae</taxon>
        <taxon>Paenibacillus</taxon>
    </lineage>
</organism>
<dbReference type="AlphaFoldDB" id="A0A916KAV3"/>
<sequence>MDKVPVHASERVDDLLTQQLKIIQSEEVFSFSLDAVLLARFCQLPPRGRVADLCTGNGVIPLLLTTRTKAHITCIEIQERLADMAQRNVRLNNLEERITVVHGDLREAYTELGSGAFDVVTVNPPYLPVPNGEQNGNEHVAAARHEVFCTLDDVIRVSSRLVRSGGRVAMVHRPSRLVEIFAAMQAHRLEPKRIRFIHPRADSEANMVLIEALRDGKPEVRLLPPLIVYKNKSEYSDELMEIYYGRREALIDEQVQPCDGPSIHSKGTDAL</sequence>
<protein>
    <submittedName>
        <fullName evidence="2">tRNA1(Val) (Adenine(37)-N6)-methyltransferase</fullName>
        <ecNumber evidence="2">2.1.1.223</ecNumber>
    </submittedName>
</protein>
<keyword evidence="2" id="KW-0489">Methyltransferase</keyword>
<proteinExistence type="predicted"/>
<evidence type="ECO:0000313" key="3">
    <source>
        <dbReference type="Proteomes" id="UP000693672"/>
    </source>
</evidence>
<feature type="domain" description="Methyltransferase small" evidence="1">
    <location>
        <begin position="24"/>
        <end position="127"/>
    </location>
</feature>
<comment type="caution">
    <text evidence="2">The sequence shown here is derived from an EMBL/GenBank/DDBJ whole genome shotgun (WGS) entry which is preliminary data.</text>
</comment>
<dbReference type="InterPro" id="IPR050210">
    <property type="entry name" value="tRNA_Adenine-N(6)_MTase"/>
</dbReference>
<dbReference type="PANTHER" id="PTHR47739:SF1">
    <property type="entry name" value="TRNA1(VAL) (ADENINE(37)-N6)-METHYLTRANSFERASE"/>
    <property type="match status" value="1"/>
</dbReference>
<gene>
    <name evidence="2" type="primary">yfiC</name>
    <name evidence="2" type="ORF">PAESOLCIP111_06437</name>
</gene>
<dbReference type="CDD" id="cd02440">
    <property type="entry name" value="AdoMet_MTases"/>
    <property type="match status" value="1"/>
</dbReference>
<dbReference type="GO" id="GO:0008168">
    <property type="term" value="F:methyltransferase activity"/>
    <property type="evidence" value="ECO:0007669"/>
    <property type="project" value="UniProtKB-KW"/>
</dbReference>